<organism evidence="1">
    <name type="scientific">bioreactor metagenome</name>
    <dbReference type="NCBI Taxonomy" id="1076179"/>
    <lineage>
        <taxon>unclassified sequences</taxon>
        <taxon>metagenomes</taxon>
        <taxon>ecological metagenomes</taxon>
    </lineage>
</organism>
<protein>
    <submittedName>
        <fullName evidence="1">Uncharacterized protein</fullName>
    </submittedName>
</protein>
<accession>A0A645D907</accession>
<dbReference type="AlphaFoldDB" id="A0A645D907"/>
<proteinExistence type="predicted"/>
<name>A0A645D907_9ZZZZ</name>
<comment type="caution">
    <text evidence="1">The sequence shown here is derived from an EMBL/GenBank/DDBJ whole genome shotgun (WGS) entry which is preliminary data.</text>
</comment>
<sequence length="193" mass="21246">MLQLLFVMAFKTTSTQKYALGNITTSSMLSTGTTDTKGMYFTHDTGKQGQQQMKLFGLEDLWGNYDYYLDGLKTTSMGETLKLQLTHLVLEGSTYPPVVAENVPKLSGRMKDALGINIAPFWPTTGEPQSEVPNWTTGEYFADYAYTLPSVSKPVVGSWCSNGYGASTLYESFFGVRDTSSNAAARLAFVPNY</sequence>
<gene>
    <name evidence="1" type="ORF">SDC9_132179</name>
</gene>
<dbReference type="EMBL" id="VSSQ01033489">
    <property type="protein sequence ID" value="MPM85102.1"/>
    <property type="molecule type" value="Genomic_DNA"/>
</dbReference>
<reference evidence="1" key="1">
    <citation type="submission" date="2019-08" db="EMBL/GenBank/DDBJ databases">
        <authorList>
            <person name="Kucharzyk K."/>
            <person name="Murdoch R.W."/>
            <person name="Higgins S."/>
            <person name="Loffler F."/>
        </authorList>
    </citation>
    <scope>NUCLEOTIDE SEQUENCE</scope>
</reference>
<evidence type="ECO:0000313" key="1">
    <source>
        <dbReference type="EMBL" id="MPM85102.1"/>
    </source>
</evidence>